<evidence type="ECO:0000256" key="1">
    <source>
        <dbReference type="ARBA" id="ARBA00022801"/>
    </source>
</evidence>
<dbReference type="InterPro" id="IPR000757">
    <property type="entry name" value="Beta-glucanase-like"/>
</dbReference>
<feature type="chain" id="PRO_5024459177" evidence="4">
    <location>
        <begin position="20"/>
        <end position="287"/>
    </location>
</feature>
<reference evidence="6 7" key="1">
    <citation type="submission" date="2019-09" db="EMBL/GenBank/DDBJ databases">
        <authorList>
            <person name="Ou C."/>
        </authorList>
    </citation>
    <scope>NUCLEOTIDE SEQUENCE [LARGE SCALE GENOMIC DNA]</scope>
    <source>
        <strain evidence="6">S2</strain>
        <tissue evidence="6">Leaf</tissue>
    </source>
</reference>
<dbReference type="InterPro" id="IPR016455">
    <property type="entry name" value="XTH"/>
</dbReference>
<evidence type="ECO:0000259" key="5">
    <source>
        <dbReference type="PROSITE" id="PS51762"/>
    </source>
</evidence>
<protein>
    <submittedName>
        <fullName evidence="6">Xyloglucan endotransglucosylase/hydrolase protein 2-like</fullName>
    </submittedName>
</protein>
<feature type="active site" description="Nucleophile" evidence="3">
    <location>
        <position position="109"/>
    </location>
</feature>
<keyword evidence="2" id="KW-0326">Glycosidase</keyword>
<dbReference type="AlphaFoldDB" id="A0A5N5IDK8"/>
<evidence type="ECO:0000256" key="3">
    <source>
        <dbReference type="PIRSR" id="PIRSR005604-1"/>
    </source>
</evidence>
<reference evidence="6 7" key="3">
    <citation type="submission" date="2019-11" db="EMBL/GenBank/DDBJ databases">
        <title>A de novo genome assembly of a pear dwarfing rootstock.</title>
        <authorList>
            <person name="Wang F."/>
            <person name="Wang J."/>
            <person name="Li S."/>
            <person name="Zhang Y."/>
            <person name="Fang M."/>
            <person name="Ma L."/>
            <person name="Zhao Y."/>
            <person name="Jiang S."/>
        </authorList>
    </citation>
    <scope>NUCLEOTIDE SEQUENCE [LARGE SCALE GENOMIC DNA]</scope>
    <source>
        <strain evidence="6">S2</strain>
        <tissue evidence="6">Leaf</tissue>
    </source>
</reference>
<keyword evidence="4" id="KW-0732">Signal</keyword>
<feature type="domain" description="GH16" evidence="5">
    <location>
        <begin position="20"/>
        <end position="219"/>
    </location>
</feature>
<dbReference type="SUPFAM" id="SSF49899">
    <property type="entry name" value="Concanavalin A-like lectins/glucanases"/>
    <property type="match status" value="1"/>
</dbReference>
<dbReference type="Gene3D" id="2.60.120.200">
    <property type="match status" value="1"/>
</dbReference>
<evidence type="ECO:0000256" key="2">
    <source>
        <dbReference type="ARBA" id="ARBA00023295"/>
    </source>
</evidence>
<keyword evidence="7" id="KW-1185">Reference proteome</keyword>
<feature type="signal peptide" evidence="4">
    <location>
        <begin position="1"/>
        <end position="19"/>
    </location>
</feature>
<comment type="caution">
    <text evidence="6">The sequence shown here is derived from an EMBL/GenBank/DDBJ whole genome shotgun (WGS) entry which is preliminary data.</text>
</comment>
<dbReference type="GO" id="GO:0004553">
    <property type="term" value="F:hydrolase activity, hydrolyzing O-glycosyl compounds"/>
    <property type="evidence" value="ECO:0007669"/>
    <property type="project" value="InterPro"/>
</dbReference>
<accession>A0A5N5IDK8</accession>
<reference evidence="7" key="2">
    <citation type="submission" date="2019-10" db="EMBL/GenBank/DDBJ databases">
        <title>A de novo genome assembly of a pear dwarfing rootstock.</title>
        <authorList>
            <person name="Wang F."/>
            <person name="Wang J."/>
            <person name="Li S."/>
            <person name="Zhang Y."/>
            <person name="Fang M."/>
            <person name="Ma L."/>
            <person name="Zhao Y."/>
            <person name="Jiang S."/>
        </authorList>
    </citation>
    <scope>NUCLEOTIDE SEQUENCE [LARGE SCALE GENOMIC DNA]</scope>
</reference>
<dbReference type="GO" id="GO:0010411">
    <property type="term" value="P:xyloglucan metabolic process"/>
    <property type="evidence" value="ECO:0007669"/>
    <property type="project" value="InterPro"/>
</dbReference>
<dbReference type="PRINTS" id="PR00737">
    <property type="entry name" value="GLHYDRLASE16"/>
</dbReference>
<feature type="active site" description="Proton donor" evidence="3">
    <location>
        <position position="113"/>
    </location>
</feature>
<dbReference type="GO" id="GO:0042546">
    <property type="term" value="P:cell wall biogenesis"/>
    <property type="evidence" value="ECO:0007669"/>
    <property type="project" value="InterPro"/>
</dbReference>
<gene>
    <name evidence="6" type="ORF">D8674_027106</name>
</gene>
<dbReference type="PANTHER" id="PTHR31062">
    <property type="entry name" value="XYLOGLUCAN ENDOTRANSGLUCOSYLASE/HYDROLASE PROTEIN 8-RELATED"/>
    <property type="match status" value="1"/>
</dbReference>
<dbReference type="InterPro" id="IPR044791">
    <property type="entry name" value="Beta-glucanase/XTH"/>
</dbReference>
<dbReference type="OrthoDB" id="1148784at2759"/>
<evidence type="ECO:0000256" key="4">
    <source>
        <dbReference type="SAM" id="SignalP"/>
    </source>
</evidence>
<dbReference type="Pfam" id="PF00722">
    <property type="entry name" value="Glyco_hydro_16"/>
    <property type="match status" value="1"/>
</dbReference>
<dbReference type="PROSITE" id="PS51762">
    <property type="entry name" value="GH16_2"/>
    <property type="match status" value="1"/>
</dbReference>
<sequence>MITWYSLLFLLVLVVLVVRKHDVGEAAEDDVSFDQNYVVRYGNDHFLKLNQGRDVQLSLDQTTGSGFNSKNGYGSGFFEMKLKLPSSHSPGVVTTFYLMSKASASQHDELDFEFLGNIEGQQITLQTNVFVNGVGNREQRINLWFDPAGNFHDYKILWNPHHVVFYVDQFPIRIFKNNKKFGVPYISKPMKIQASLWNAEWATRDADIDWRYAPFKAHYQGFDVNGCTPQNSIKDCYGHRYWWNSRKHWELDSNERQKYEDIRRFLVYDYCSAGFPRKPECDLKWID</sequence>
<dbReference type="InterPro" id="IPR008264">
    <property type="entry name" value="Beta_glucanase"/>
</dbReference>
<organism evidence="6 7">
    <name type="scientific">Pyrus ussuriensis x Pyrus communis</name>
    <dbReference type="NCBI Taxonomy" id="2448454"/>
    <lineage>
        <taxon>Eukaryota</taxon>
        <taxon>Viridiplantae</taxon>
        <taxon>Streptophyta</taxon>
        <taxon>Embryophyta</taxon>
        <taxon>Tracheophyta</taxon>
        <taxon>Spermatophyta</taxon>
        <taxon>Magnoliopsida</taxon>
        <taxon>eudicotyledons</taxon>
        <taxon>Gunneridae</taxon>
        <taxon>Pentapetalae</taxon>
        <taxon>rosids</taxon>
        <taxon>fabids</taxon>
        <taxon>Rosales</taxon>
        <taxon>Rosaceae</taxon>
        <taxon>Amygdaloideae</taxon>
        <taxon>Maleae</taxon>
        <taxon>Pyrus</taxon>
    </lineage>
</organism>
<proteinExistence type="predicted"/>
<keyword evidence="1 6" id="KW-0378">Hydrolase</keyword>
<evidence type="ECO:0000313" key="7">
    <source>
        <dbReference type="Proteomes" id="UP000327157"/>
    </source>
</evidence>
<dbReference type="Proteomes" id="UP000327157">
    <property type="component" value="Chromosome 5"/>
</dbReference>
<dbReference type="EMBL" id="SMOL01000004">
    <property type="protein sequence ID" value="KAB2636572.1"/>
    <property type="molecule type" value="Genomic_DNA"/>
</dbReference>
<name>A0A5N5IDK8_9ROSA</name>
<dbReference type="PIRSF" id="PIRSF005604">
    <property type="entry name" value="XET"/>
    <property type="match status" value="1"/>
</dbReference>
<dbReference type="InterPro" id="IPR013320">
    <property type="entry name" value="ConA-like_dom_sf"/>
</dbReference>
<dbReference type="GO" id="GO:0016762">
    <property type="term" value="F:xyloglucan:xyloglucosyl transferase activity"/>
    <property type="evidence" value="ECO:0007669"/>
    <property type="project" value="InterPro"/>
</dbReference>
<evidence type="ECO:0000313" key="6">
    <source>
        <dbReference type="EMBL" id="KAB2636572.1"/>
    </source>
</evidence>